<dbReference type="GO" id="GO:0008270">
    <property type="term" value="F:zinc ion binding"/>
    <property type="evidence" value="ECO:0007669"/>
    <property type="project" value="TreeGrafter"/>
</dbReference>
<gene>
    <name evidence="3" type="ORF">ACAOBT_LOCUS35348</name>
</gene>
<organism evidence="3 4">
    <name type="scientific">Acanthoscelides obtectus</name>
    <name type="common">Bean weevil</name>
    <name type="synonym">Bruchus obtectus</name>
    <dbReference type="NCBI Taxonomy" id="200917"/>
    <lineage>
        <taxon>Eukaryota</taxon>
        <taxon>Metazoa</taxon>
        <taxon>Ecdysozoa</taxon>
        <taxon>Arthropoda</taxon>
        <taxon>Hexapoda</taxon>
        <taxon>Insecta</taxon>
        <taxon>Pterygota</taxon>
        <taxon>Neoptera</taxon>
        <taxon>Endopterygota</taxon>
        <taxon>Coleoptera</taxon>
        <taxon>Polyphaga</taxon>
        <taxon>Cucujiformia</taxon>
        <taxon>Chrysomeloidea</taxon>
        <taxon>Chrysomelidae</taxon>
        <taxon>Bruchinae</taxon>
        <taxon>Bruchini</taxon>
        <taxon>Acanthoscelides</taxon>
    </lineage>
</organism>
<evidence type="ECO:0000259" key="2">
    <source>
        <dbReference type="Pfam" id="PF11838"/>
    </source>
</evidence>
<keyword evidence="4" id="KW-1185">Reference proteome</keyword>
<dbReference type="EMBL" id="CAKOFQ010008891">
    <property type="protein sequence ID" value="CAH2016421.1"/>
    <property type="molecule type" value="Genomic_DNA"/>
</dbReference>
<comment type="similarity">
    <text evidence="1">Belongs to the peptidase M1 family.</text>
</comment>
<dbReference type="GO" id="GO:0016020">
    <property type="term" value="C:membrane"/>
    <property type="evidence" value="ECO:0007669"/>
    <property type="project" value="TreeGrafter"/>
</dbReference>
<accession>A0A9P0QB75</accession>
<name>A0A9P0QB75_ACAOB</name>
<proteinExistence type="inferred from homology"/>
<dbReference type="InterPro" id="IPR024571">
    <property type="entry name" value="ERAP1-like_C_dom"/>
</dbReference>
<dbReference type="GO" id="GO:0043171">
    <property type="term" value="P:peptide catabolic process"/>
    <property type="evidence" value="ECO:0007669"/>
    <property type="project" value="TreeGrafter"/>
</dbReference>
<feature type="domain" description="ERAP1-like C-terminal" evidence="2">
    <location>
        <begin position="20"/>
        <end position="165"/>
    </location>
</feature>
<dbReference type="PANTHER" id="PTHR11533">
    <property type="entry name" value="PROTEASE M1 ZINC METALLOPROTEASE"/>
    <property type="match status" value="1"/>
</dbReference>
<dbReference type="Gene3D" id="1.25.50.20">
    <property type="match status" value="1"/>
</dbReference>
<dbReference type="Proteomes" id="UP001152888">
    <property type="component" value="Unassembled WGS sequence"/>
</dbReference>
<dbReference type="GO" id="GO:0006508">
    <property type="term" value="P:proteolysis"/>
    <property type="evidence" value="ECO:0007669"/>
    <property type="project" value="TreeGrafter"/>
</dbReference>
<evidence type="ECO:0000313" key="4">
    <source>
        <dbReference type="Proteomes" id="UP001152888"/>
    </source>
</evidence>
<dbReference type="AlphaFoldDB" id="A0A9P0QB75"/>
<dbReference type="GO" id="GO:0005737">
    <property type="term" value="C:cytoplasm"/>
    <property type="evidence" value="ECO:0007669"/>
    <property type="project" value="TreeGrafter"/>
</dbReference>
<dbReference type="InterPro" id="IPR050344">
    <property type="entry name" value="Peptidase_M1_aminopeptidases"/>
</dbReference>
<dbReference type="GO" id="GO:0005615">
    <property type="term" value="C:extracellular space"/>
    <property type="evidence" value="ECO:0007669"/>
    <property type="project" value="TreeGrafter"/>
</dbReference>
<dbReference type="Pfam" id="PF11838">
    <property type="entry name" value="ERAP1_C"/>
    <property type="match status" value="1"/>
</dbReference>
<dbReference type="PANTHER" id="PTHR11533:SF301">
    <property type="entry name" value="AMINOPEPTIDASE"/>
    <property type="match status" value="1"/>
</dbReference>
<sequence>MLLALFFPTHYDVSGIWTSLPHRDLRSLVYCNGIRYSENVKDWDFLWNQYESNVTSEQEAILSGLACTKDPSLLKRLLLKTIDDSTKMRAQDAWTAFSSIYRSSSEGVDAAVVFFAENYNKIVEKYKSMLVIGDLLVDAASRVTNDQSLASLMAFVEEANKMHKEIAPKAEEAVKSAETNLKMIRNCKSDINKYFYNTACKSSVSNFLGLFCIAFCIVRLF</sequence>
<evidence type="ECO:0000313" key="3">
    <source>
        <dbReference type="EMBL" id="CAH2016421.1"/>
    </source>
</evidence>
<dbReference type="GO" id="GO:0070006">
    <property type="term" value="F:metalloaminopeptidase activity"/>
    <property type="evidence" value="ECO:0007669"/>
    <property type="project" value="TreeGrafter"/>
</dbReference>
<dbReference type="GO" id="GO:0042277">
    <property type="term" value="F:peptide binding"/>
    <property type="evidence" value="ECO:0007669"/>
    <property type="project" value="TreeGrafter"/>
</dbReference>
<reference evidence="3" key="1">
    <citation type="submission" date="2022-03" db="EMBL/GenBank/DDBJ databases">
        <authorList>
            <person name="Sayadi A."/>
        </authorList>
    </citation>
    <scope>NUCLEOTIDE SEQUENCE</scope>
</reference>
<comment type="caution">
    <text evidence="3">The sequence shown here is derived from an EMBL/GenBank/DDBJ whole genome shotgun (WGS) entry which is preliminary data.</text>
</comment>
<dbReference type="OrthoDB" id="10031169at2759"/>
<evidence type="ECO:0000256" key="1">
    <source>
        <dbReference type="ARBA" id="ARBA00010136"/>
    </source>
</evidence>
<protein>
    <recommendedName>
        <fullName evidence="2">ERAP1-like C-terminal domain-containing protein</fullName>
    </recommendedName>
</protein>